<organism evidence="3 4">
    <name type="scientific">Klebsormidium nitens</name>
    <name type="common">Green alga</name>
    <name type="synonym">Ulothrix nitens</name>
    <dbReference type="NCBI Taxonomy" id="105231"/>
    <lineage>
        <taxon>Eukaryota</taxon>
        <taxon>Viridiplantae</taxon>
        <taxon>Streptophyta</taxon>
        <taxon>Klebsormidiophyceae</taxon>
        <taxon>Klebsormidiales</taxon>
        <taxon>Klebsormidiaceae</taxon>
        <taxon>Klebsormidium</taxon>
    </lineage>
</organism>
<feature type="region of interest" description="Disordered" evidence="2">
    <location>
        <begin position="88"/>
        <end position="163"/>
    </location>
</feature>
<dbReference type="AlphaFoldDB" id="A0A1Y1I642"/>
<evidence type="ECO:0000313" key="4">
    <source>
        <dbReference type="Proteomes" id="UP000054558"/>
    </source>
</evidence>
<reference evidence="3 4" key="1">
    <citation type="journal article" date="2014" name="Nat. Commun.">
        <title>Klebsormidium flaccidum genome reveals primary factors for plant terrestrial adaptation.</title>
        <authorList>
            <person name="Hori K."/>
            <person name="Maruyama F."/>
            <person name="Fujisawa T."/>
            <person name="Togashi T."/>
            <person name="Yamamoto N."/>
            <person name="Seo M."/>
            <person name="Sato S."/>
            <person name="Yamada T."/>
            <person name="Mori H."/>
            <person name="Tajima N."/>
            <person name="Moriyama T."/>
            <person name="Ikeuchi M."/>
            <person name="Watanabe M."/>
            <person name="Wada H."/>
            <person name="Kobayashi K."/>
            <person name="Saito M."/>
            <person name="Masuda T."/>
            <person name="Sasaki-Sekimoto Y."/>
            <person name="Mashiguchi K."/>
            <person name="Awai K."/>
            <person name="Shimojima M."/>
            <person name="Masuda S."/>
            <person name="Iwai M."/>
            <person name="Nobusawa T."/>
            <person name="Narise T."/>
            <person name="Kondo S."/>
            <person name="Saito H."/>
            <person name="Sato R."/>
            <person name="Murakawa M."/>
            <person name="Ihara Y."/>
            <person name="Oshima-Yamada Y."/>
            <person name="Ohtaka K."/>
            <person name="Satoh M."/>
            <person name="Sonobe K."/>
            <person name="Ishii M."/>
            <person name="Ohtani R."/>
            <person name="Kanamori-Sato M."/>
            <person name="Honoki R."/>
            <person name="Miyazaki D."/>
            <person name="Mochizuki H."/>
            <person name="Umetsu J."/>
            <person name="Higashi K."/>
            <person name="Shibata D."/>
            <person name="Kamiya Y."/>
            <person name="Sato N."/>
            <person name="Nakamura Y."/>
            <person name="Tabata S."/>
            <person name="Ida S."/>
            <person name="Kurokawa K."/>
            <person name="Ohta H."/>
        </authorList>
    </citation>
    <scope>NUCLEOTIDE SEQUENCE [LARGE SCALE GENOMIC DNA]</scope>
    <source>
        <strain evidence="3 4">NIES-2285</strain>
    </source>
</reference>
<accession>A0A1Y1I642</accession>
<sequence>MDVLNMLRSKASWGFRSGRCEMQELQELHGVPGLKQTVVPEDSSLSDASTLVSYGASVERERSPLADCVPNHPRFGAMHLQSNDDASMMSADVESLSNCSSGQKGPRAAPSELGGDKEAENGERGRRAKDEREQEENGFADPSQQEWSDGLSDDASDDAFKEEEPLKLPVLDESPNGLFSLRIATNLLPKDMHAPTTTSVHDVTHETPLAGIKAEPSCGGHSDEEHEVADTAFSPPLAQAIDRNDAFVEPAAYPRILSMLSTGTPAQEERQEEAHGDGVVRTIRAAQSDNEHQVDTDMRVRVGSAADHSGMSPEIRGVESSPQATLRRERLRKQKEAAEKVQQEMQEMQALMEALLAQNPALVHSELAAPLEPSELERLRARCSQQEEELSAFRGKLEDIQALCGAAQDRCASLEQENQQMQTQVATLKWQLNLQEEFRFLTPPPHLSCEERELWRRKLLQDRLLPPPDKATVTARKLALDEPQGVHSDPASRPPRSVTPDASAAYLAAVADARRNPTPEKLAFAAKARGDLGWLLGGRTAKAQGGPFVGGGSEGDLEGFSKVHTRSSSPDCEAQSPRSLIRNLSASAEYAMREPNVRAPVSVDEPGVEESVRGLRASLHTPLARDAATLGTPVAQSPLLSLESPLE</sequence>
<feature type="compositionally biased region" description="Low complexity" evidence="2">
    <location>
        <begin position="637"/>
        <end position="647"/>
    </location>
</feature>
<keyword evidence="4" id="KW-1185">Reference proteome</keyword>
<evidence type="ECO:0000256" key="2">
    <source>
        <dbReference type="SAM" id="MobiDB-lite"/>
    </source>
</evidence>
<feature type="region of interest" description="Disordered" evidence="2">
    <location>
        <begin position="544"/>
        <end position="577"/>
    </location>
</feature>
<evidence type="ECO:0000313" key="3">
    <source>
        <dbReference type="EMBL" id="GAQ85422.1"/>
    </source>
</evidence>
<feature type="compositionally biased region" description="Polar residues" evidence="2">
    <location>
        <begin position="566"/>
        <end position="577"/>
    </location>
</feature>
<dbReference type="Proteomes" id="UP000054558">
    <property type="component" value="Unassembled WGS sequence"/>
</dbReference>
<protein>
    <submittedName>
        <fullName evidence="3">Uncharacterized protein</fullName>
    </submittedName>
</protein>
<keyword evidence="1" id="KW-0175">Coiled coil</keyword>
<name>A0A1Y1I642_KLENI</name>
<feature type="compositionally biased region" description="Basic and acidic residues" evidence="2">
    <location>
        <begin position="114"/>
        <end position="132"/>
    </location>
</feature>
<feature type="region of interest" description="Disordered" evidence="2">
    <location>
        <begin position="628"/>
        <end position="647"/>
    </location>
</feature>
<gene>
    <name evidence="3" type="ORF">KFL_002340120</name>
</gene>
<dbReference type="EMBL" id="DF237183">
    <property type="protein sequence ID" value="GAQ85422.1"/>
    <property type="molecule type" value="Genomic_DNA"/>
</dbReference>
<feature type="coiled-coil region" evidence="1">
    <location>
        <begin position="328"/>
        <end position="431"/>
    </location>
</feature>
<feature type="region of interest" description="Disordered" evidence="2">
    <location>
        <begin position="480"/>
        <end position="500"/>
    </location>
</feature>
<evidence type="ECO:0000256" key="1">
    <source>
        <dbReference type="SAM" id="Coils"/>
    </source>
</evidence>
<proteinExistence type="predicted"/>
<feature type="region of interest" description="Disordered" evidence="2">
    <location>
        <begin position="305"/>
        <end position="326"/>
    </location>
</feature>